<feature type="domain" description="Type II secretion system protein GspF" evidence="7">
    <location>
        <begin position="162"/>
        <end position="286"/>
    </location>
</feature>
<evidence type="ECO:0000313" key="9">
    <source>
        <dbReference type="Proteomes" id="UP001375743"/>
    </source>
</evidence>
<dbReference type="Pfam" id="PF00482">
    <property type="entry name" value="T2SSF"/>
    <property type="match status" value="1"/>
</dbReference>
<keyword evidence="5 6" id="KW-0472">Membrane</keyword>
<keyword evidence="9" id="KW-1185">Reference proteome</keyword>
<comment type="caution">
    <text evidence="8">The sequence shown here is derived from an EMBL/GenBank/DDBJ whole genome shotgun (WGS) entry which is preliminary data.</text>
</comment>
<dbReference type="InterPro" id="IPR042094">
    <property type="entry name" value="T2SS_GspF_sf"/>
</dbReference>
<dbReference type="InterPro" id="IPR018076">
    <property type="entry name" value="T2SS_GspF_dom"/>
</dbReference>
<proteinExistence type="predicted"/>
<evidence type="ECO:0000256" key="6">
    <source>
        <dbReference type="SAM" id="Phobius"/>
    </source>
</evidence>
<keyword evidence="4 6" id="KW-1133">Transmembrane helix</keyword>
<protein>
    <submittedName>
        <fullName evidence="8">Type II secretion system F family protein</fullName>
    </submittedName>
</protein>
<name>A0ABU8XYT9_9PROT</name>
<feature type="transmembrane region" description="Helical" evidence="6">
    <location>
        <begin position="96"/>
        <end position="116"/>
    </location>
</feature>
<evidence type="ECO:0000256" key="3">
    <source>
        <dbReference type="ARBA" id="ARBA00022692"/>
    </source>
</evidence>
<keyword evidence="3 6" id="KW-0812">Transmembrane</keyword>
<evidence type="ECO:0000256" key="1">
    <source>
        <dbReference type="ARBA" id="ARBA00004651"/>
    </source>
</evidence>
<reference evidence="8 9" key="1">
    <citation type="submission" date="2024-01" db="EMBL/GenBank/DDBJ databases">
        <title>Multi-omics insights into the function and evolution of sodium benzoate biodegradation pathways in Benzoatithermus flavus gen. nov., sp. nov. from hot spring.</title>
        <authorList>
            <person name="Hu C.-J."/>
            <person name="Li W.-J."/>
        </authorList>
    </citation>
    <scope>NUCLEOTIDE SEQUENCE [LARGE SCALE GENOMIC DNA]</scope>
    <source>
        <strain evidence="8 9">SYSU G07066</strain>
    </source>
</reference>
<keyword evidence="2" id="KW-1003">Cell membrane</keyword>
<comment type="subcellular location">
    <subcellularLocation>
        <location evidence="1">Cell membrane</location>
        <topology evidence="1">Multi-pass membrane protein</topology>
    </subcellularLocation>
</comment>
<organism evidence="8 9">
    <name type="scientific">Benzoatithermus flavus</name>
    <dbReference type="NCBI Taxonomy" id="3108223"/>
    <lineage>
        <taxon>Bacteria</taxon>
        <taxon>Pseudomonadati</taxon>
        <taxon>Pseudomonadota</taxon>
        <taxon>Alphaproteobacteria</taxon>
        <taxon>Geminicoccales</taxon>
        <taxon>Geminicoccaceae</taxon>
        <taxon>Benzoatithermus</taxon>
    </lineage>
</organism>
<sequence length="329" mass="35991">MSIALLAPTLVAVVTFAACVWTIRSDRWTKRRVRQRIERATRSMDVRLAGSTTIFPASVRRKPARTFLGRFGRVLLRSWPRAAVLKQRLDAAGIRIGPVDFVVLWVMAGAGTASAANALYDISWIVSAGIGVITAIGLPQLLLGRRIAARQQKFVSQFPEAIDLIIRGVRSGLPVAEALQAAGEEFPSPVGALFQEVTGHIKIGKSLHQALTIAAQSIQSQEFKFFVISLTIQQETGGNLTEILQNLSTMIRRRNQARLKIKAMSSEARASAAIIGSLPFIMFGLLYLVDPDYVMKLFTDRRGHLLLGAGLLSLGTGIGIMRVMVRFDI</sequence>
<gene>
    <name evidence="8" type="ORF">U1T56_23580</name>
</gene>
<feature type="transmembrane region" description="Helical" evidence="6">
    <location>
        <begin position="6"/>
        <end position="24"/>
    </location>
</feature>
<feature type="transmembrane region" description="Helical" evidence="6">
    <location>
        <begin position="268"/>
        <end position="289"/>
    </location>
</feature>
<evidence type="ECO:0000256" key="2">
    <source>
        <dbReference type="ARBA" id="ARBA00022475"/>
    </source>
</evidence>
<dbReference type="RefSeq" id="WP_418161992.1">
    <property type="nucleotide sequence ID" value="NZ_JBBLZC010000047.1"/>
</dbReference>
<dbReference type="PANTHER" id="PTHR35007">
    <property type="entry name" value="INTEGRAL MEMBRANE PROTEIN-RELATED"/>
    <property type="match status" value="1"/>
</dbReference>
<feature type="transmembrane region" description="Helical" evidence="6">
    <location>
        <begin position="304"/>
        <end position="325"/>
    </location>
</feature>
<evidence type="ECO:0000256" key="4">
    <source>
        <dbReference type="ARBA" id="ARBA00022989"/>
    </source>
</evidence>
<evidence type="ECO:0000259" key="7">
    <source>
        <dbReference type="Pfam" id="PF00482"/>
    </source>
</evidence>
<dbReference type="Gene3D" id="1.20.81.30">
    <property type="entry name" value="Type II secretion system (T2SS), domain F"/>
    <property type="match status" value="1"/>
</dbReference>
<dbReference type="EMBL" id="JBBLZC010000047">
    <property type="protein sequence ID" value="MEK0086149.1"/>
    <property type="molecule type" value="Genomic_DNA"/>
</dbReference>
<evidence type="ECO:0000313" key="8">
    <source>
        <dbReference type="EMBL" id="MEK0086149.1"/>
    </source>
</evidence>
<accession>A0ABU8XYT9</accession>
<dbReference type="PANTHER" id="PTHR35007:SF1">
    <property type="entry name" value="PILUS ASSEMBLY PROTEIN"/>
    <property type="match status" value="1"/>
</dbReference>
<dbReference type="Proteomes" id="UP001375743">
    <property type="component" value="Unassembled WGS sequence"/>
</dbReference>
<feature type="transmembrane region" description="Helical" evidence="6">
    <location>
        <begin position="122"/>
        <end position="143"/>
    </location>
</feature>
<evidence type="ECO:0000256" key="5">
    <source>
        <dbReference type="ARBA" id="ARBA00023136"/>
    </source>
</evidence>